<feature type="transmembrane region" description="Helical" evidence="1">
    <location>
        <begin position="246"/>
        <end position="266"/>
    </location>
</feature>
<dbReference type="Pfam" id="PF20237">
    <property type="entry name" value="DUF6594"/>
    <property type="match status" value="1"/>
</dbReference>
<feature type="domain" description="DUF6594" evidence="2">
    <location>
        <begin position="8"/>
        <end position="257"/>
    </location>
</feature>
<dbReference type="AlphaFoldDB" id="A0A6A6E3B6"/>
<accession>A0A6A6E3B6</accession>
<reference evidence="3" key="1">
    <citation type="journal article" date="2020" name="Stud. Mycol.">
        <title>101 Dothideomycetes genomes: a test case for predicting lifestyles and emergence of pathogens.</title>
        <authorList>
            <person name="Haridas S."/>
            <person name="Albert R."/>
            <person name="Binder M."/>
            <person name="Bloem J."/>
            <person name="Labutti K."/>
            <person name="Salamov A."/>
            <person name="Andreopoulos B."/>
            <person name="Baker S."/>
            <person name="Barry K."/>
            <person name="Bills G."/>
            <person name="Bluhm B."/>
            <person name="Cannon C."/>
            <person name="Castanera R."/>
            <person name="Culley D."/>
            <person name="Daum C."/>
            <person name="Ezra D."/>
            <person name="Gonzalez J."/>
            <person name="Henrissat B."/>
            <person name="Kuo A."/>
            <person name="Liang C."/>
            <person name="Lipzen A."/>
            <person name="Lutzoni F."/>
            <person name="Magnuson J."/>
            <person name="Mondo S."/>
            <person name="Nolan M."/>
            <person name="Ohm R."/>
            <person name="Pangilinan J."/>
            <person name="Park H.-J."/>
            <person name="Ramirez L."/>
            <person name="Alfaro M."/>
            <person name="Sun H."/>
            <person name="Tritt A."/>
            <person name="Yoshinaga Y."/>
            <person name="Zwiers L.-H."/>
            <person name="Turgeon B."/>
            <person name="Goodwin S."/>
            <person name="Spatafora J."/>
            <person name="Crous P."/>
            <person name="Grigoriev I."/>
        </authorList>
    </citation>
    <scope>NUCLEOTIDE SEQUENCE</scope>
    <source>
        <strain evidence="3">CBS 207.26</strain>
    </source>
</reference>
<sequence length="269" mass="29794">VEDNPPGYPRFSALIASHDHFHLCRRFSHLRSRLLLLKQDRLSLLENQLRALDRQETETLGLASCRAEDNSERSSVLSQIDIALADYDVDNLVVRNHQILSFETARLQAVSSLKNWVNGTGCIARAETAYLNHSNDLLSVASTDDTIMMWLETLVAKALIRLRRWSGRHHHGLLSRDPKVHIMPKASTTRIARVLMTPLIVTLLLTPVIVCNRLDSLTARLLTIVIAATAFIAVISGSTKAKTVELVVAGATYTTVLIVFISNANVSGN</sequence>
<dbReference type="EMBL" id="ML994633">
    <property type="protein sequence ID" value="KAF2185505.1"/>
    <property type="molecule type" value="Genomic_DNA"/>
</dbReference>
<keyword evidence="1" id="KW-0472">Membrane</keyword>
<dbReference type="Proteomes" id="UP000800200">
    <property type="component" value="Unassembled WGS sequence"/>
</dbReference>
<organism evidence="3 4">
    <name type="scientific">Zopfia rhizophila CBS 207.26</name>
    <dbReference type="NCBI Taxonomy" id="1314779"/>
    <lineage>
        <taxon>Eukaryota</taxon>
        <taxon>Fungi</taxon>
        <taxon>Dikarya</taxon>
        <taxon>Ascomycota</taxon>
        <taxon>Pezizomycotina</taxon>
        <taxon>Dothideomycetes</taxon>
        <taxon>Dothideomycetes incertae sedis</taxon>
        <taxon>Zopfiaceae</taxon>
        <taxon>Zopfia</taxon>
    </lineage>
</organism>
<keyword evidence="1" id="KW-0812">Transmembrane</keyword>
<dbReference type="OrthoDB" id="5341582at2759"/>
<evidence type="ECO:0000313" key="3">
    <source>
        <dbReference type="EMBL" id="KAF2185505.1"/>
    </source>
</evidence>
<protein>
    <recommendedName>
        <fullName evidence="2">DUF6594 domain-containing protein</fullName>
    </recommendedName>
</protein>
<feature type="non-terminal residue" evidence="3">
    <location>
        <position position="1"/>
    </location>
</feature>
<evidence type="ECO:0000259" key="2">
    <source>
        <dbReference type="Pfam" id="PF20237"/>
    </source>
</evidence>
<dbReference type="InterPro" id="IPR046529">
    <property type="entry name" value="DUF6594"/>
</dbReference>
<feature type="transmembrane region" description="Helical" evidence="1">
    <location>
        <begin position="216"/>
        <end position="234"/>
    </location>
</feature>
<evidence type="ECO:0000313" key="4">
    <source>
        <dbReference type="Proteomes" id="UP000800200"/>
    </source>
</evidence>
<keyword evidence="4" id="KW-1185">Reference proteome</keyword>
<evidence type="ECO:0000256" key="1">
    <source>
        <dbReference type="SAM" id="Phobius"/>
    </source>
</evidence>
<keyword evidence="1" id="KW-1133">Transmembrane helix</keyword>
<feature type="transmembrane region" description="Helical" evidence="1">
    <location>
        <begin position="191"/>
        <end position="210"/>
    </location>
</feature>
<gene>
    <name evidence="3" type="ORF">K469DRAFT_575697</name>
</gene>
<dbReference type="PANTHER" id="PTHR34502:SF3">
    <property type="entry name" value="DUF6594 DOMAIN-CONTAINING PROTEIN"/>
    <property type="match status" value="1"/>
</dbReference>
<proteinExistence type="predicted"/>
<dbReference type="PANTHER" id="PTHR34502">
    <property type="entry name" value="DUF6594 DOMAIN-CONTAINING PROTEIN-RELATED"/>
    <property type="match status" value="1"/>
</dbReference>
<name>A0A6A6E3B6_9PEZI</name>